<accession>B9BWS8</accession>
<dbReference type="GO" id="GO:0004497">
    <property type="term" value="F:monooxygenase activity"/>
    <property type="evidence" value="ECO:0007669"/>
    <property type="project" value="UniProtKB-KW"/>
</dbReference>
<evidence type="ECO:0000256" key="1">
    <source>
        <dbReference type="ARBA" id="ARBA00023002"/>
    </source>
</evidence>
<dbReference type="Pfam" id="PF13738">
    <property type="entry name" value="Pyr_redox_3"/>
    <property type="match status" value="1"/>
</dbReference>
<protein>
    <submittedName>
        <fullName evidence="2">Flavin-containing monooxygenase FMO</fullName>
    </submittedName>
</protein>
<reference evidence="2 3" key="1">
    <citation type="journal article" date="2012" name="J. Bacteriol.">
        <title>Draft Genome Sequence Determination for Cystic Fibrosis and Chronic Granulomatous Disease Burkholderia multivorans Isolates.</title>
        <authorList>
            <person name="Varga J.J."/>
            <person name="Losada L."/>
            <person name="Zelazny A.M."/>
            <person name="Brinkac L."/>
            <person name="Harkins D."/>
            <person name="Radune D."/>
            <person name="Hostetler J."/>
            <person name="Sampaio E.P."/>
            <person name="Ronning C.M."/>
            <person name="Nierman W.C."/>
            <person name="Greenberg D.E."/>
            <person name="Holland S.M."/>
            <person name="Goldberg J.B."/>
        </authorList>
    </citation>
    <scope>NUCLEOTIDE SEQUENCE [LARGE SCALE GENOMIC DNA]</scope>
    <source>
        <strain evidence="2 3">CGD2</strain>
    </source>
</reference>
<gene>
    <name evidence="2" type="ORF">BURMUCGD2_6166</name>
</gene>
<dbReference type="EMBL" id="ACFC01000013">
    <property type="protein sequence ID" value="EEE04748.1"/>
    <property type="molecule type" value="Genomic_DNA"/>
</dbReference>
<sequence length="537" mass="57490">MSVRMPLIGDRCAGNGLHDVSSEHCARPTNAIARDGRAHGPARAAACQGAAAGPAFFSPTTTKNLISRRAARQQNVFIRTRATAGAARAALQKETDVTVETTAIDTLVVGAGQAGVAMSEHLGKLGVPHLVLERDRIAERWRTARWDSLVANGPAWHDRFPGLEFDGLDPDAFASKDQVADYFEAYARKIGAPIRTGVEVTSVVRQAGKPGFVVETSAGRIDAMRVVVATGPFQRPVIPPIAPRDARLTQIHSADYRNPAQLPDGGVLVVGAGSSGVQIADELQRAGRRVYLSVGPHDRPPRAYRGRDFCWWLGVLGEWDKEVATPGREHVTIAVSGARGGHTVDFRALANQGVTLVGMTRAFDSGVVTFEADLAANLARGDANYLALLDAADAYAARNGLDLPDEPEARRILPDPDCVTHPLATLDLAAAGVTSIVWATGYAVDYGWLKVDAFAENGKPQHQRGVSKEPGIYFVGLPWLSRRGSSFIWGVWHDARHIADHIATQRKYLDYHTGAQRRAAQDAGSAPAACPLADALS</sequence>
<dbReference type="PANTHER" id="PTHR43539:SF78">
    <property type="entry name" value="FLAVIN-CONTAINING MONOOXYGENASE"/>
    <property type="match status" value="1"/>
</dbReference>
<comment type="caution">
    <text evidence="2">The sequence shown here is derived from an EMBL/GenBank/DDBJ whole genome shotgun (WGS) entry which is preliminary data.</text>
</comment>
<dbReference type="PRINTS" id="PR00411">
    <property type="entry name" value="PNDRDTASEI"/>
</dbReference>
<keyword evidence="1" id="KW-0560">Oxidoreductase</keyword>
<dbReference type="SUPFAM" id="SSF51905">
    <property type="entry name" value="FAD/NAD(P)-binding domain"/>
    <property type="match status" value="2"/>
</dbReference>
<dbReference type="InterPro" id="IPR050982">
    <property type="entry name" value="Auxin_biosynth/cation_transpt"/>
</dbReference>
<keyword evidence="2" id="KW-0503">Monooxygenase</keyword>
<name>B9BWS8_9BURK</name>
<evidence type="ECO:0000313" key="2">
    <source>
        <dbReference type="EMBL" id="EEE04748.1"/>
    </source>
</evidence>
<evidence type="ECO:0000313" key="3">
    <source>
        <dbReference type="Proteomes" id="UP000004535"/>
    </source>
</evidence>
<dbReference type="InterPro" id="IPR036188">
    <property type="entry name" value="FAD/NAD-bd_sf"/>
</dbReference>
<dbReference type="Gene3D" id="3.50.50.60">
    <property type="entry name" value="FAD/NAD(P)-binding domain"/>
    <property type="match status" value="2"/>
</dbReference>
<dbReference type="Proteomes" id="UP000004535">
    <property type="component" value="Unassembled WGS sequence"/>
</dbReference>
<organism evidence="2 3">
    <name type="scientific">Burkholderia multivorans CGD2</name>
    <dbReference type="NCBI Taxonomy" id="513052"/>
    <lineage>
        <taxon>Bacteria</taxon>
        <taxon>Pseudomonadati</taxon>
        <taxon>Pseudomonadota</taxon>
        <taxon>Betaproteobacteria</taxon>
        <taxon>Burkholderiales</taxon>
        <taxon>Burkholderiaceae</taxon>
        <taxon>Burkholderia</taxon>
        <taxon>Burkholderia cepacia complex</taxon>
    </lineage>
</organism>
<dbReference type="PANTHER" id="PTHR43539">
    <property type="entry name" value="FLAVIN-BINDING MONOOXYGENASE-LIKE PROTEIN (AFU_ORTHOLOGUE AFUA_4G09220)"/>
    <property type="match status" value="1"/>
</dbReference>
<dbReference type="AlphaFoldDB" id="B9BWS8"/>
<dbReference type="GO" id="GO:0050660">
    <property type="term" value="F:flavin adenine dinucleotide binding"/>
    <property type="evidence" value="ECO:0007669"/>
    <property type="project" value="TreeGrafter"/>
</dbReference>
<proteinExistence type="predicted"/>